<organism evidence="1 2">
    <name type="scientific">Noviherbaspirillum sedimenti</name>
    <dbReference type="NCBI Taxonomy" id="2320865"/>
    <lineage>
        <taxon>Bacteria</taxon>
        <taxon>Pseudomonadati</taxon>
        <taxon>Pseudomonadota</taxon>
        <taxon>Betaproteobacteria</taxon>
        <taxon>Burkholderiales</taxon>
        <taxon>Oxalobacteraceae</taxon>
        <taxon>Noviherbaspirillum</taxon>
    </lineage>
</organism>
<proteinExistence type="predicted"/>
<dbReference type="Pfam" id="PF07845">
    <property type="entry name" value="DUF1636"/>
    <property type="match status" value="1"/>
</dbReference>
<dbReference type="RefSeq" id="WP_119783799.1">
    <property type="nucleotide sequence ID" value="NZ_QYUQ01000002.1"/>
</dbReference>
<gene>
    <name evidence="1" type="ORF">D3878_01100</name>
</gene>
<evidence type="ECO:0000313" key="2">
    <source>
        <dbReference type="Proteomes" id="UP000266327"/>
    </source>
</evidence>
<dbReference type="EMBL" id="QYUQ01000002">
    <property type="protein sequence ID" value="RJG00345.1"/>
    <property type="molecule type" value="Genomic_DNA"/>
</dbReference>
<protein>
    <submittedName>
        <fullName evidence="1">DUF1636 domain-containing protein</fullName>
    </submittedName>
</protein>
<accession>A0A3A3FYA4</accession>
<dbReference type="Proteomes" id="UP000266327">
    <property type="component" value="Unassembled WGS sequence"/>
</dbReference>
<reference evidence="2" key="1">
    <citation type="submission" date="2018-09" db="EMBL/GenBank/DDBJ databases">
        <authorList>
            <person name="Zhu H."/>
        </authorList>
    </citation>
    <scope>NUCLEOTIDE SEQUENCE [LARGE SCALE GENOMIC DNA]</scope>
    <source>
        <strain evidence="2">K1S02-23</strain>
    </source>
</reference>
<evidence type="ECO:0000313" key="1">
    <source>
        <dbReference type="EMBL" id="RJG00345.1"/>
    </source>
</evidence>
<comment type="caution">
    <text evidence="1">The sequence shown here is derived from an EMBL/GenBank/DDBJ whole genome shotgun (WGS) entry which is preliminary data.</text>
</comment>
<dbReference type="AlphaFoldDB" id="A0A3A3FYA4"/>
<name>A0A3A3FYA4_9BURK</name>
<dbReference type="OrthoDB" id="424426at2"/>
<dbReference type="InterPro" id="IPR012863">
    <property type="entry name" value="DUF1636"/>
</dbReference>
<sequence length="121" mass="13157">MTTEVLVCVTCRAAEASREAPRAGRLLFEAIQEKAFCDELPLTVRPIECMSGCSRSCTVAFQAPGKHSYLFGDLVADKDSIKQILDCAQLHATSGDGLLPRDKRPERLQNGLIARLPAPLS</sequence>
<keyword evidence="2" id="KW-1185">Reference proteome</keyword>